<evidence type="ECO:0000256" key="1">
    <source>
        <dbReference type="ARBA" id="ARBA00001946"/>
    </source>
</evidence>
<dbReference type="RefSeq" id="XP_004257697.1">
    <property type="nucleotide sequence ID" value="XM_004257649.1"/>
</dbReference>
<dbReference type="SMART" id="SM00175">
    <property type="entry name" value="RAB"/>
    <property type="match status" value="1"/>
</dbReference>
<reference evidence="11 12" key="1">
    <citation type="submission" date="2012-10" db="EMBL/GenBank/DDBJ databases">
        <authorList>
            <person name="Zafar N."/>
            <person name="Inman J."/>
            <person name="Hall N."/>
            <person name="Lorenzi H."/>
            <person name="Caler E."/>
        </authorList>
    </citation>
    <scope>NUCLEOTIDE SEQUENCE [LARGE SCALE GENOMIC DNA]</scope>
    <source>
        <strain evidence="11 12">IP1</strain>
    </source>
</reference>
<feature type="region of interest" description="Disordered" evidence="10">
    <location>
        <begin position="143"/>
        <end position="177"/>
    </location>
</feature>
<keyword evidence="9" id="KW-0206">Cytoskeleton</keyword>
<dbReference type="Gene3D" id="3.40.50.300">
    <property type="entry name" value="P-loop containing nucleotide triphosphate hydrolases"/>
    <property type="match status" value="2"/>
</dbReference>
<dbReference type="GO" id="GO:0005856">
    <property type="term" value="C:cytoskeleton"/>
    <property type="evidence" value="ECO:0007669"/>
    <property type="project" value="UniProtKB-SubCell"/>
</dbReference>
<dbReference type="Proteomes" id="UP000014680">
    <property type="component" value="Unassembled WGS sequence"/>
</dbReference>
<keyword evidence="5" id="KW-0547">Nucleotide-binding</keyword>
<dbReference type="InterPro" id="IPR027417">
    <property type="entry name" value="P-loop_NTPase"/>
</dbReference>
<dbReference type="PANTHER" id="PTHR24072">
    <property type="entry name" value="RHO FAMILY GTPASE"/>
    <property type="match status" value="1"/>
</dbReference>
<comment type="subcellular location">
    <subcellularLocation>
        <location evidence="2">Cytoplasm</location>
        <location evidence="2">Cytoskeleton</location>
    </subcellularLocation>
</comment>
<evidence type="ECO:0000313" key="11">
    <source>
        <dbReference type="EMBL" id="ELP90926.1"/>
    </source>
</evidence>
<evidence type="ECO:0000256" key="9">
    <source>
        <dbReference type="ARBA" id="ARBA00023212"/>
    </source>
</evidence>
<evidence type="ECO:0000256" key="6">
    <source>
        <dbReference type="ARBA" id="ARBA00022801"/>
    </source>
</evidence>
<feature type="compositionally biased region" description="Basic and acidic residues" evidence="10">
    <location>
        <begin position="143"/>
        <end position="168"/>
    </location>
</feature>
<gene>
    <name evidence="11" type="ORF">EIN_361590</name>
</gene>
<keyword evidence="7" id="KW-0460">Magnesium</keyword>
<dbReference type="GO" id="GO:0003925">
    <property type="term" value="F:G protein activity"/>
    <property type="evidence" value="ECO:0007669"/>
    <property type="project" value="UniProtKB-EC"/>
</dbReference>
<dbReference type="OMA" id="RIRYLCI"/>
<dbReference type="SMART" id="SM00174">
    <property type="entry name" value="RHO"/>
    <property type="match status" value="1"/>
</dbReference>
<dbReference type="AlphaFoldDB" id="A0A0A1UBD2"/>
<dbReference type="InterPro" id="IPR001806">
    <property type="entry name" value="Small_GTPase"/>
</dbReference>
<evidence type="ECO:0000256" key="4">
    <source>
        <dbReference type="ARBA" id="ARBA00022723"/>
    </source>
</evidence>
<protein>
    <recommendedName>
        <fullName evidence="3">small monomeric GTPase</fullName>
        <ecNumber evidence="3">3.6.5.2</ecNumber>
    </recommendedName>
</protein>
<dbReference type="GeneID" id="14889862"/>
<dbReference type="SMART" id="SM00173">
    <property type="entry name" value="RAS"/>
    <property type="match status" value="1"/>
</dbReference>
<dbReference type="VEuPathDB" id="AmoebaDB:EIN_361590"/>
<sequence length="177" mass="20276">MDFLICVIAGDHGCGKTSLLTVYSSSEFPTDYIPICHDDYHKDETIDSQTIKVYYQDCAGSDNYDFFNKTHFSQADAVAICFAIDPKESFETKEKTALLISKTEAEDLAKKIGAQIYIECSAKENINVDKVFEELARVALKERPIRQQREKREKMEFEEKLRSEHPENEVSDPSDNE</sequence>
<evidence type="ECO:0000256" key="5">
    <source>
        <dbReference type="ARBA" id="ARBA00022741"/>
    </source>
</evidence>
<name>A0A0A1UBD2_ENTIV</name>
<dbReference type="PRINTS" id="PR00449">
    <property type="entry name" value="RASTRNSFRMNG"/>
</dbReference>
<keyword evidence="12" id="KW-1185">Reference proteome</keyword>
<proteinExistence type="predicted"/>
<dbReference type="InterPro" id="IPR003578">
    <property type="entry name" value="Small_GTPase_Rho"/>
</dbReference>
<dbReference type="SUPFAM" id="SSF52540">
    <property type="entry name" value="P-loop containing nucleoside triphosphate hydrolases"/>
    <property type="match status" value="1"/>
</dbReference>
<dbReference type="GO" id="GO:0007264">
    <property type="term" value="P:small GTPase-mediated signal transduction"/>
    <property type="evidence" value="ECO:0007669"/>
    <property type="project" value="InterPro"/>
</dbReference>
<dbReference type="GO" id="GO:0046872">
    <property type="term" value="F:metal ion binding"/>
    <property type="evidence" value="ECO:0007669"/>
    <property type="project" value="UniProtKB-KW"/>
</dbReference>
<keyword evidence="8" id="KW-0342">GTP-binding</keyword>
<dbReference type="GO" id="GO:0005525">
    <property type="term" value="F:GTP binding"/>
    <property type="evidence" value="ECO:0007669"/>
    <property type="project" value="UniProtKB-KW"/>
</dbReference>
<evidence type="ECO:0000313" key="12">
    <source>
        <dbReference type="Proteomes" id="UP000014680"/>
    </source>
</evidence>
<keyword evidence="6" id="KW-0378">Hydrolase</keyword>
<organism evidence="11 12">
    <name type="scientific">Entamoeba invadens IP1</name>
    <dbReference type="NCBI Taxonomy" id="370355"/>
    <lineage>
        <taxon>Eukaryota</taxon>
        <taxon>Amoebozoa</taxon>
        <taxon>Evosea</taxon>
        <taxon>Archamoebae</taxon>
        <taxon>Mastigamoebida</taxon>
        <taxon>Entamoebidae</taxon>
        <taxon>Entamoeba</taxon>
    </lineage>
</organism>
<comment type="cofactor">
    <cofactor evidence="1">
        <name>Mg(2+)</name>
        <dbReference type="ChEBI" id="CHEBI:18420"/>
    </cofactor>
</comment>
<evidence type="ECO:0000256" key="2">
    <source>
        <dbReference type="ARBA" id="ARBA00004245"/>
    </source>
</evidence>
<dbReference type="EC" id="3.6.5.2" evidence="3"/>
<dbReference type="Pfam" id="PF00071">
    <property type="entry name" value="Ras"/>
    <property type="match status" value="2"/>
</dbReference>
<keyword evidence="9" id="KW-0963">Cytoplasm</keyword>
<evidence type="ECO:0000256" key="3">
    <source>
        <dbReference type="ARBA" id="ARBA00011984"/>
    </source>
</evidence>
<dbReference type="KEGG" id="eiv:EIN_361590"/>
<keyword evidence="4" id="KW-0479">Metal-binding</keyword>
<dbReference type="EMBL" id="KB206483">
    <property type="protein sequence ID" value="ELP90926.1"/>
    <property type="molecule type" value="Genomic_DNA"/>
</dbReference>
<evidence type="ECO:0000256" key="8">
    <source>
        <dbReference type="ARBA" id="ARBA00023134"/>
    </source>
</evidence>
<dbReference type="OrthoDB" id="7463557at2759"/>
<evidence type="ECO:0000256" key="10">
    <source>
        <dbReference type="SAM" id="MobiDB-lite"/>
    </source>
</evidence>
<accession>A0A0A1UBD2</accession>
<evidence type="ECO:0000256" key="7">
    <source>
        <dbReference type="ARBA" id="ARBA00022842"/>
    </source>
</evidence>
<dbReference type="PROSITE" id="PS51419">
    <property type="entry name" value="RAB"/>
    <property type="match status" value="1"/>
</dbReference>